<organism evidence="7 8">
    <name type="scientific">Lymnaea stagnalis</name>
    <name type="common">Great pond snail</name>
    <name type="synonym">Helix stagnalis</name>
    <dbReference type="NCBI Taxonomy" id="6523"/>
    <lineage>
        <taxon>Eukaryota</taxon>
        <taxon>Metazoa</taxon>
        <taxon>Spiralia</taxon>
        <taxon>Lophotrochozoa</taxon>
        <taxon>Mollusca</taxon>
        <taxon>Gastropoda</taxon>
        <taxon>Heterobranchia</taxon>
        <taxon>Euthyneura</taxon>
        <taxon>Panpulmonata</taxon>
        <taxon>Hygrophila</taxon>
        <taxon>Lymnaeoidea</taxon>
        <taxon>Lymnaeidae</taxon>
        <taxon>Lymnaea</taxon>
    </lineage>
</organism>
<dbReference type="PROSITE" id="PS00036">
    <property type="entry name" value="BZIP_BASIC"/>
    <property type="match status" value="1"/>
</dbReference>
<evidence type="ECO:0000256" key="1">
    <source>
        <dbReference type="ARBA" id="ARBA00023015"/>
    </source>
</evidence>
<gene>
    <name evidence="7" type="ORF">GSLYS_00013439001</name>
</gene>
<evidence type="ECO:0000256" key="3">
    <source>
        <dbReference type="ARBA" id="ARBA00023163"/>
    </source>
</evidence>
<name>A0AAV2HZI6_LYMST</name>
<feature type="domain" description="BZIP" evidence="6">
    <location>
        <begin position="138"/>
        <end position="201"/>
    </location>
</feature>
<evidence type="ECO:0000313" key="7">
    <source>
        <dbReference type="EMBL" id="CAL1539706.1"/>
    </source>
</evidence>
<accession>A0AAV2HZI6</accession>
<evidence type="ECO:0000256" key="2">
    <source>
        <dbReference type="ARBA" id="ARBA00023125"/>
    </source>
</evidence>
<dbReference type="SUPFAM" id="SSF57959">
    <property type="entry name" value="Leucine zipper domain"/>
    <property type="match status" value="1"/>
</dbReference>
<keyword evidence="2" id="KW-0238">DNA-binding</keyword>
<keyword evidence="3" id="KW-0804">Transcription</keyword>
<feature type="region of interest" description="Disordered" evidence="5">
    <location>
        <begin position="1"/>
        <end position="22"/>
    </location>
</feature>
<dbReference type="AlphaFoldDB" id="A0AAV2HZI6"/>
<dbReference type="GO" id="GO:0005634">
    <property type="term" value="C:nucleus"/>
    <property type="evidence" value="ECO:0007669"/>
    <property type="project" value="TreeGrafter"/>
</dbReference>
<keyword evidence="8" id="KW-1185">Reference proteome</keyword>
<dbReference type="EMBL" id="CAXITT010000352">
    <property type="protein sequence ID" value="CAL1539706.1"/>
    <property type="molecule type" value="Genomic_DNA"/>
</dbReference>
<reference evidence="7 8" key="1">
    <citation type="submission" date="2024-04" db="EMBL/GenBank/DDBJ databases">
        <authorList>
            <consortium name="Genoscope - CEA"/>
            <person name="William W."/>
        </authorList>
    </citation>
    <scope>NUCLEOTIDE SEQUENCE [LARGE SCALE GENOMIC DNA]</scope>
</reference>
<evidence type="ECO:0000313" key="8">
    <source>
        <dbReference type="Proteomes" id="UP001497497"/>
    </source>
</evidence>
<comment type="caution">
    <text evidence="7">The sequence shown here is derived from an EMBL/GenBank/DDBJ whole genome shotgun (WGS) entry which is preliminary data.</text>
</comment>
<feature type="region of interest" description="Disordered" evidence="5">
    <location>
        <begin position="383"/>
        <end position="406"/>
    </location>
</feature>
<dbReference type="GO" id="GO:0000978">
    <property type="term" value="F:RNA polymerase II cis-regulatory region sequence-specific DNA binding"/>
    <property type="evidence" value="ECO:0007669"/>
    <property type="project" value="TreeGrafter"/>
</dbReference>
<dbReference type="Proteomes" id="UP001497497">
    <property type="component" value="Unassembled WGS sequence"/>
</dbReference>
<dbReference type="Pfam" id="PF00170">
    <property type="entry name" value="bZIP_1"/>
    <property type="match status" value="1"/>
</dbReference>
<evidence type="ECO:0000259" key="6">
    <source>
        <dbReference type="PROSITE" id="PS50217"/>
    </source>
</evidence>
<keyword evidence="4" id="KW-0175">Coiled coil</keyword>
<dbReference type="PANTHER" id="PTHR23351">
    <property type="entry name" value="FOS TRANSCRIPTION FACTOR-RELATED"/>
    <property type="match status" value="1"/>
</dbReference>
<evidence type="ECO:0000256" key="4">
    <source>
        <dbReference type="SAM" id="Coils"/>
    </source>
</evidence>
<sequence>MTYQTNIHIKEEPSSPPSIDQLGNATTTTTTTTNIEHHHFSGSVLTYGRNPPGGLSYAGGHSGAPRGVLFPGQQTPVTPPYDVNGEDYKWPIGGPETPASPKSCLKETILSRRRARGEGELENLFEEPKQYKLTKADLERRERRREQNRRAARRCRTKKKIVQTIVCKESEKIGKENEQLHQEIDELRDEIARLHHFIENHRKVCQCPETFNVAGLFFSSDLGVPHEDTSAPMSTNSITDAISDAHQTLGDGANNSFPQPTSLGDSQDMGASCNTYASSSGGLSEKPNVNLPSWDLVNLSSDLPQETFFGVFGAFPQNNSSAEGYALTPANSAHVPFSCVTSETSHEMAEMTCVDPNLVQEQQQQQPVGQLPPFRSILPASQTGFSERRRASPGHQDAQTAPPPAYGTYTAILTASGGHPSRLVCGGQPQGFQANHALEYMCVDAYGQDQESYLNYFNNPGDFSKRVTM</sequence>
<dbReference type="PANTHER" id="PTHR23351:SF24">
    <property type="entry name" value="ACTIVATING TRANSCRIPTION FACTOR 3-RELATED"/>
    <property type="match status" value="1"/>
</dbReference>
<dbReference type="PROSITE" id="PS50217">
    <property type="entry name" value="BZIP"/>
    <property type="match status" value="1"/>
</dbReference>
<dbReference type="InterPro" id="IPR000837">
    <property type="entry name" value="AP-1"/>
</dbReference>
<evidence type="ECO:0000256" key="5">
    <source>
        <dbReference type="SAM" id="MobiDB-lite"/>
    </source>
</evidence>
<dbReference type="InterPro" id="IPR046347">
    <property type="entry name" value="bZIP_sf"/>
</dbReference>
<dbReference type="Gene3D" id="1.20.5.170">
    <property type="match status" value="1"/>
</dbReference>
<dbReference type="GO" id="GO:0000981">
    <property type="term" value="F:DNA-binding transcription factor activity, RNA polymerase II-specific"/>
    <property type="evidence" value="ECO:0007669"/>
    <property type="project" value="TreeGrafter"/>
</dbReference>
<protein>
    <recommendedName>
        <fullName evidence="6">BZIP domain-containing protein</fullName>
    </recommendedName>
</protein>
<dbReference type="PRINTS" id="PR00042">
    <property type="entry name" value="LEUZIPPRFOS"/>
</dbReference>
<proteinExistence type="predicted"/>
<dbReference type="InterPro" id="IPR004827">
    <property type="entry name" value="bZIP"/>
</dbReference>
<dbReference type="SMART" id="SM00338">
    <property type="entry name" value="BRLZ"/>
    <property type="match status" value="1"/>
</dbReference>
<feature type="coiled-coil region" evidence="4">
    <location>
        <begin position="170"/>
        <end position="197"/>
    </location>
</feature>
<keyword evidence="1" id="KW-0805">Transcription regulation</keyword>